<dbReference type="CDD" id="cd04725">
    <property type="entry name" value="OMP_decarboxylase_like"/>
    <property type="match status" value="1"/>
</dbReference>
<feature type="domain" description="Orotidine 5'-phosphate decarboxylase" evidence="8">
    <location>
        <begin position="19"/>
        <end position="292"/>
    </location>
</feature>
<evidence type="ECO:0000256" key="6">
    <source>
        <dbReference type="ARBA" id="ARBA00049157"/>
    </source>
</evidence>
<evidence type="ECO:0000313" key="10">
    <source>
        <dbReference type="Proteomes" id="UP000177954"/>
    </source>
</evidence>
<reference evidence="9 10" key="1">
    <citation type="journal article" date="2016" name="Nat. Commun.">
        <title>Thousands of microbial genomes shed light on interconnected biogeochemical processes in an aquifer system.</title>
        <authorList>
            <person name="Anantharaman K."/>
            <person name="Brown C.T."/>
            <person name="Hug L.A."/>
            <person name="Sharon I."/>
            <person name="Castelle C.J."/>
            <person name="Probst A.J."/>
            <person name="Thomas B.C."/>
            <person name="Singh A."/>
            <person name="Wilkins M.J."/>
            <person name="Karaoz U."/>
            <person name="Brodie E.L."/>
            <person name="Williams K.H."/>
            <person name="Hubbard S.S."/>
            <person name="Banfield J.F."/>
        </authorList>
    </citation>
    <scope>NUCLEOTIDE SEQUENCE [LARGE SCALE GENOMIC DNA]</scope>
</reference>
<dbReference type="GO" id="GO:0004590">
    <property type="term" value="F:orotidine-5'-phosphate decarboxylase activity"/>
    <property type="evidence" value="ECO:0007669"/>
    <property type="project" value="UniProtKB-UniRule"/>
</dbReference>
<evidence type="ECO:0000256" key="2">
    <source>
        <dbReference type="ARBA" id="ARBA00008847"/>
    </source>
</evidence>
<dbReference type="Proteomes" id="UP000177954">
    <property type="component" value="Unassembled WGS sequence"/>
</dbReference>
<dbReference type="SUPFAM" id="SSF51366">
    <property type="entry name" value="Ribulose-phoshate binding barrel"/>
    <property type="match status" value="1"/>
</dbReference>
<evidence type="ECO:0000259" key="8">
    <source>
        <dbReference type="SMART" id="SM00934"/>
    </source>
</evidence>
<name>A0A1G2H397_9BACT</name>
<evidence type="ECO:0000256" key="3">
    <source>
        <dbReference type="ARBA" id="ARBA00022793"/>
    </source>
</evidence>
<dbReference type="UniPathway" id="UPA00070">
    <property type="reaction ID" value="UER00120"/>
</dbReference>
<keyword evidence="5" id="KW-0456">Lyase</keyword>
<dbReference type="AlphaFoldDB" id="A0A1G2H397"/>
<keyword evidence="4" id="KW-0665">Pyrimidine biosynthesis</keyword>
<keyword evidence="3" id="KW-0210">Decarboxylase</keyword>
<proteinExistence type="inferred from homology"/>
<dbReference type="SMART" id="SM00934">
    <property type="entry name" value="OMPdecase"/>
    <property type="match status" value="1"/>
</dbReference>
<dbReference type="NCBIfam" id="TIGR02127">
    <property type="entry name" value="pyrF_sub2"/>
    <property type="match status" value="1"/>
</dbReference>
<dbReference type="PANTHER" id="PTHR43375:SF1">
    <property type="entry name" value="OROTIDINE 5'-PHOSPHATE DECARBOXYLASE"/>
    <property type="match status" value="1"/>
</dbReference>
<dbReference type="GO" id="GO:0044205">
    <property type="term" value="P:'de novo' UMP biosynthetic process"/>
    <property type="evidence" value="ECO:0007669"/>
    <property type="project" value="UniProtKB-UniPathway"/>
</dbReference>
<dbReference type="InterPro" id="IPR011060">
    <property type="entry name" value="RibuloseP-bd_barrel"/>
</dbReference>
<dbReference type="STRING" id="1802129.A3J04_02935"/>
<evidence type="ECO:0000256" key="7">
    <source>
        <dbReference type="NCBIfam" id="TIGR02127"/>
    </source>
</evidence>
<comment type="similarity">
    <text evidence="2">Belongs to the OMP decarboxylase family. Type 2 subfamily.</text>
</comment>
<evidence type="ECO:0000256" key="5">
    <source>
        <dbReference type="ARBA" id="ARBA00023239"/>
    </source>
</evidence>
<sequence length="304" mass="33848">MEQRNFRGLLEAKWAEGKFLCVGLDPLMEKLPEEFQPQGTRHLPLITPGIQFKKFCQDRVRKTAHVAAAYKLNIAFFEAEGIEGIGALGEIIRFIHECVPETPAILDAKRGDIGDSNKAYAKAIFAANDADAVTVHPYFGEEALRPFLDREDKGIIVLCRTTNPGAREFQDLHTLTLDPRAKPDEVSADEWLKVLCDDSMQLYERVAFNVATKWKHSGNCLLVVGATYPVEAKKVRARVGDVPFLIPGIGKQQGDLEATVMVSQDGRGFGMLINLSSGIIYADDPRSEAEKYHNLINRYRSVSV</sequence>
<dbReference type="PANTHER" id="PTHR43375">
    <property type="entry name" value="OROTIDINE 5'-PHOSPHATE DECARBOXYLASE"/>
    <property type="match status" value="1"/>
</dbReference>
<dbReference type="InterPro" id="IPR001754">
    <property type="entry name" value="OMPdeCOase_dom"/>
</dbReference>
<gene>
    <name evidence="9" type="ORF">A3J04_02935</name>
</gene>
<evidence type="ECO:0000313" key="9">
    <source>
        <dbReference type="EMBL" id="OGZ56943.1"/>
    </source>
</evidence>
<protein>
    <recommendedName>
        <fullName evidence="7">Orotidine-5'-phosphate decarboxylase</fullName>
        <ecNumber evidence="7">4.1.1.23</ecNumber>
    </recommendedName>
</protein>
<dbReference type="InterPro" id="IPR013785">
    <property type="entry name" value="Aldolase_TIM"/>
</dbReference>
<organism evidence="9 10">
    <name type="scientific">Candidatus Ryanbacteria bacterium RIFCSPLOWO2_02_FULL_47_14</name>
    <dbReference type="NCBI Taxonomy" id="1802129"/>
    <lineage>
        <taxon>Bacteria</taxon>
        <taxon>Candidatus Ryaniibacteriota</taxon>
    </lineage>
</organism>
<dbReference type="InterPro" id="IPR011995">
    <property type="entry name" value="OMPdecase_type-2"/>
</dbReference>
<dbReference type="GO" id="GO:0006207">
    <property type="term" value="P:'de novo' pyrimidine nucleobase biosynthetic process"/>
    <property type="evidence" value="ECO:0007669"/>
    <property type="project" value="InterPro"/>
</dbReference>
<evidence type="ECO:0000256" key="1">
    <source>
        <dbReference type="ARBA" id="ARBA00004861"/>
    </source>
</evidence>
<comment type="catalytic activity">
    <reaction evidence="6">
        <text>orotidine 5'-phosphate + H(+) = UMP + CO2</text>
        <dbReference type="Rhea" id="RHEA:11596"/>
        <dbReference type="ChEBI" id="CHEBI:15378"/>
        <dbReference type="ChEBI" id="CHEBI:16526"/>
        <dbReference type="ChEBI" id="CHEBI:57538"/>
        <dbReference type="ChEBI" id="CHEBI:57865"/>
        <dbReference type="EC" id="4.1.1.23"/>
    </reaction>
</comment>
<evidence type="ECO:0000256" key="4">
    <source>
        <dbReference type="ARBA" id="ARBA00022975"/>
    </source>
</evidence>
<comment type="caution">
    <text evidence="9">The sequence shown here is derived from an EMBL/GenBank/DDBJ whole genome shotgun (WGS) entry which is preliminary data.</text>
</comment>
<accession>A0A1G2H397</accession>
<dbReference type="Pfam" id="PF00215">
    <property type="entry name" value="OMPdecase"/>
    <property type="match status" value="1"/>
</dbReference>
<dbReference type="EC" id="4.1.1.23" evidence="7"/>
<comment type="pathway">
    <text evidence="1">Pyrimidine metabolism; UMP biosynthesis via de novo pathway; UMP from orotate: step 2/2.</text>
</comment>
<dbReference type="Gene3D" id="3.20.20.70">
    <property type="entry name" value="Aldolase class I"/>
    <property type="match status" value="1"/>
</dbReference>
<dbReference type="EMBL" id="MHNZ01000004">
    <property type="protein sequence ID" value="OGZ56943.1"/>
    <property type="molecule type" value="Genomic_DNA"/>
</dbReference>